<comment type="caution">
    <text evidence="4">The sequence shown here is derived from an EMBL/GenBank/DDBJ whole genome shotgun (WGS) entry which is preliminary data.</text>
</comment>
<evidence type="ECO:0000313" key="5">
    <source>
        <dbReference type="Proteomes" id="UP000005824"/>
    </source>
</evidence>
<dbReference type="Proteomes" id="UP000005824">
    <property type="component" value="Unassembled WGS sequence"/>
</dbReference>
<feature type="compositionally biased region" description="Basic and acidic residues" evidence="1">
    <location>
        <begin position="305"/>
        <end position="326"/>
    </location>
</feature>
<evidence type="ECO:0000256" key="2">
    <source>
        <dbReference type="SAM" id="SignalP"/>
    </source>
</evidence>
<dbReference type="PROSITE" id="PS50106">
    <property type="entry name" value="PDZ"/>
    <property type="match status" value="1"/>
</dbReference>
<evidence type="ECO:0000256" key="1">
    <source>
        <dbReference type="SAM" id="MobiDB-lite"/>
    </source>
</evidence>
<reference evidence="4 5" key="1">
    <citation type="journal article" date="2011" name="J. Bacteriol.">
        <title>Genome sequence of Chthoniobacter flavus Ellin428, an aerobic heterotrophic soil bacterium.</title>
        <authorList>
            <person name="Kant R."/>
            <person name="van Passel M.W."/>
            <person name="Palva A."/>
            <person name="Lucas S."/>
            <person name="Lapidus A."/>
            <person name="Glavina Del Rio T."/>
            <person name="Dalin E."/>
            <person name="Tice H."/>
            <person name="Bruce D."/>
            <person name="Goodwin L."/>
            <person name="Pitluck S."/>
            <person name="Larimer F.W."/>
            <person name="Land M.L."/>
            <person name="Hauser L."/>
            <person name="Sangwan P."/>
            <person name="de Vos W.M."/>
            <person name="Janssen P.H."/>
            <person name="Smidt H."/>
        </authorList>
    </citation>
    <scope>NUCLEOTIDE SEQUENCE [LARGE SCALE GENOMIC DNA]</scope>
    <source>
        <strain evidence="4 5">Ellin428</strain>
    </source>
</reference>
<dbReference type="RefSeq" id="WP_006980898.1">
    <property type="nucleotide sequence ID" value="NZ_ABVL01000010.1"/>
</dbReference>
<feature type="domain" description="PDZ" evidence="3">
    <location>
        <begin position="69"/>
        <end position="164"/>
    </location>
</feature>
<dbReference type="Pfam" id="PF13180">
    <property type="entry name" value="PDZ_2"/>
    <property type="match status" value="1"/>
</dbReference>
<dbReference type="SMART" id="SM00228">
    <property type="entry name" value="PDZ"/>
    <property type="match status" value="1"/>
</dbReference>
<keyword evidence="2" id="KW-0732">Signal</keyword>
<feature type="chain" id="PRO_5002802420" evidence="2">
    <location>
        <begin position="20"/>
        <end position="338"/>
    </location>
</feature>
<name>B4D3T5_9BACT</name>
<proteinExistence type="predicted"/>
<dbReference type="eggNOG" id="COG0265">
    <property type="taxonomic scope" value="Bacteria"/>
</dbReference>
<feature type="signal peptide" evidence="2">
    <location>
        <begin position="1"/>
        <end position="19"/>
    </location>
</feature>
<protein>
    <submittedName>
        <fullName evidence="4">PDZ/DHR/GLGF domain protein</fullName>
    </submittedName>
</protein>
<feature type="region of interest" description="Disordered" evidence="1">
    <location>
        <begin position="55"/>
        <end position="74"/>
    </location>
</feature>
<dbReference type="Gene3D" id="2.30.42.10">
    <property type="match status" value="1"/>
</dbReference>
<dbReference type="STRING" id="497964.CfE428DRAFT_3573"/>
<dbReference type="InterPro" id="IPR036034">
    <property type="entry name" value="PDZ_sf"/>
</dbReference>
<feature type="region of interest" description="Disordered" evidence="1">
    <location>
        <begin position="305"/>
        <end position="338"/>
    </location>
</feature>
<dbReference type="EMBL" id="ABVL01000010">
    <property type="protein sequence ID" value="EDY18915.1"/>
    <property type="molecule type" value="Genomic_DNA"/>
</dbReference>
<dbReference type="InParanoid" id="B4D3T5"/>
<dbReference type="CDD" id="cd06779">
    <property type="entry name" value="cpPDZ_Deg_HtrA-like"/>
    <property type="match status" value="1"/>
</dbReference>
<evidence type="ECO:0000313" key="4">
    <source>
        <dbReference type="EMBL" id="EDY18915.1"/>
    </source>
</evidence>
<dbReference type="InterPro" id="IPR001478">
    <property type="entry name" value="PDZ"/>
</dbReference>
<accession>B4D3T5</accession>
<organism evidence="4 5">
    <name type="scientific">Chthoniobacter flavus Ellin428</name>
    <dbReference type="NCBI Taxonomy" id="497964"/>
    <lineage>
        <taxon>Bacteria</taxon>
        <taxon>Pseudomonadati</taxon>
        <taxon>Verrucomicrobiota</taxon>
        <taxon>Spartobacteria</taxon>
        <taxon>Chthoniobacterales</taxon>
        <taxon>Chthoniobacteraceae</taxon>
        <taxon>Chthoniobacter</taxon>
    </lineage>
</organism>
<sequence length="338" mass="35972" precursor="true">MKSSLLLPALAVLSTAAIAADPDSQPARPDVAPSVTGKATIVIDVNGKKETREIDLGKPGLAPKGAGDGVEFTKTAPAPQRTWLGVATEEPSDDVRAQLPVADGTGLLVRSVIADSPAAKAGLEQNDVLVRFDDQILANSDQLRKLVGTKKDGDVVHFTYLRKGHEATLEVKLGTHAEDITLSGGVLSFGQIIGKSVVGEIQDKLKPLVLSLNRDGKGDQIYVLHDSAKAEVESNEQWRRLFHNGLQVDVTEAMKQLDKALRDAHVDEKTILQTEKAVGEAMAGVQKAISDADAAKGSIQRELQKAVEEARRAAEQATRAAEEAARKSQSAPPAEKPQ</sequence>
<dbReference type="AlphaFoldDB" id="B4D3T5"/>
<evidence type="ECO:0000259" key="3">
    <source>
        <dbReference type="PROSITE" id="PS50106"/>
    </source>
</evidence>
<keyword evidence="5" id="KW-1185">Reference proteome</keyword>
<dbReference type="SUPFAM" id="SSF50156">
    <property type="entry name" value="PDZ domain-like"/>
    <property type="match status" value="1"/>
</dbReference>
<gene>
    <name evidence="4" type="ORF">CfE428DRAFT_3573</name>
</gene>